<sequence length="83" mass="10006">MRRLEDYFLRTGFYDLLPQAKQLAEDLGYDQAEMIEAVCKTSDKFYQYPPTKNRNVWFRKVFVEKLAEARADILYFRAEKVKK</sequence>
<dbReference type="Proteomes" id="UP000186102">
    <property type="component" value="Unassembled WGS sequence"/>
</dbReference>
<accession>A0A1Q8QDK7</accession>
<evidence type="ECO:0000313" key="1">
    <source>
        <dbReference type="EMBL" id="OLN25416.1"/>
    </source>
</evidence>
<organism evidence="1 2">
    <name type="scientific">Desulfosporosinus metallidurans</name>
    <dbReference type="NCBI Taxonomy" id="1888891"/>
    <lineage>
        <taxon>Bacteria</taxon>
        <taxon>Bacillati</taxon>
        <taxon>Bacillota</taxon>
        <taxon>Clostridia</taxon>
        <taxon>Eubacteriales</taxon>
        <taxon>Desulfitobacteriaceae</taxon>
        <taxon>Desulfosporosinus</taxon>
    </lineage>
</organism>
<name>A0A1Q8QDK7_9FIRM</name>
<evidence type="ECO:0000313" key="2">
    <source>
        <dbReference type="Proteomes" id="UP000186102"/>
    </source>
</evidence>
<dbReference type="EMBL" id="MLBF01000116">
    <property type="protein sequence ID" value="OLN25416.1"/>
    <property type="molecule type" value="Genomic_DNA"/>
</dbReference>
<keyword evidence="2" id="KW-1185">Reference proteome</keyword>
<proteinExistence type="predicted"/>
<reference evidence="1 2" key="1">
    <citation type="submission" date="2016-09" db="EMBL/GenBank/DDBJ databases">
        <title>Complete genome of Desulfosporosinus sp. OL.</title>
        <authorList>
            <person name="Mardanov A."/>
            <person name="Beletsky A."/>
            <person name="Panova A."/>
            <person name="Karnachuk O."/>
            <person name="Ravin N."/>
        </authorList>
    </citation>
    <scope>NUCLEOTIDE SEQUENCE [LARGE SCALE GENOMIC DNA]</scope>
    <source>
        <strain evidence="1 2">OL</strain>
    </source>
</reference>
<dbReference type="STRING" id="1888891.DSOL_5319"/>
<dbReference type="RefSeq" id="WP_075367531.1">
    <property type="nucleotide sequence ID" value="NZ_MLBF01000116.1"/>
</dbReference>
<dbReference type="OrthoDB" id="1808470at2"/>
<gene>
    <name evidence="1" type="ORF">DSOL_5319</name>
</gene>
<protein>
    <submittedName>
        <fullName evidence="1">Uncharacterized protein</fullName>
    </submittedName>
</protein>
<dbReference type="AlphaFoldDB" id="A0A1Q8QDK7"/>
<comment type="caution">
    <text evidence="1">The sequence shown here is derived from an EMBL/GenBank/DDBJ whole genome shotgun (WGS) entry which is preliminary data.</text>
</comment>